<comment type="caution">
    <text evidence="2">The sequence shown here is derived from an EMBL/GenBank/DDBJ whole genome shotgun (WGS) entry which is preliminary data.</text>
</comment>
<proteinExistence type="predicted"/>
<accession>H0ENL5</accession>
<feature type="compositionally biased region" description="Low complexity" evidence="1">
    <location>
        <begin position="112"/>
        <end position="123"/>
    </location>
</feature>
<dbReference type="OrthoDB" id="4776522at2759"/>
<reference evidence="2 3" key="1">
    <citation type="journal article" date="2012" name="Eukaryot. Cell">
        <title>Genome sequence of the fungus Glarea lozoyensis: the first genome sequence of a species from the Helotiaceae family.</title>
        <authorList>
            <person name="Youssar L."/>
            <person name="Gruening B.A."/>
            <person name="Erxleben A."/>
            <person name="Guenther S."/>
            <person name="Huettel W."/>
        </authorList>
    </citation>
    <scope>NUCLEOTIDE SEQUENCE [LARGE SCALE GENOMIC DNA]</scope>
    <source>
        <strain evidence="3">ATCC 74030 / MF5533</strain>
    </source>
</reference>
<evidence type="ECO:0000256" key="1">
    <source>
        <dbReference type="SAM" id="MobiDB-lite"/>
    </source>
</evidence>
<feature type="region of interest" description="Disordered" evidence="1">
    <location>
        <begin position="100"/>
        <end position="166"/>
    </location>
</feature>
<protein>
    <submittedName>
        <fullName evidence="2">Uncharacterized protein</fullName>
    </submittedName>
</protein>
<name>H0ENL5_GLAL7</name>
<feature type="compositionally biased region" description="Polar residues" evidence="1">
    <location>
        <begin position="125"/>
        <end position="134"/>
    </location>
</feature>
<dbReference type="Proteomes" id="UP000005446">
    <property type="component" value="Unassembled WGS sequence"/>
</dbReference>
<dbReference type="InParanoid" id="H0ENL5"/>
<feature type="compositionally biased region" description="Polar residues" evidence="1">
    <location>
        <begin position="156"/>
        <end position="166"/>
    </location>
</feature>
<dbReference type="AlphaFoldDB" id="H0ENL5"/>
<dbReference type="HOGENOM" id="CLU_1004925_0_0_1"/>
<evidence type="ECO:0000313" key="2">
    <source>
        <dbReference type="EMBL" id="EHK99897.1"/>
    </source>
</evidence>
<sequence>MYPFDNDTCTQDRELLLEDDLDKNALPALDAFGNLFERPAAPPKRGPVARMSKIAFLEEVSQEQLDSYSQEQINRILEQRSHYRPVAKKEIVANLGLRENPKPRVLDPEAQSSPTASTSSWGSNYILSTQTTTPGLGISGAIEETPQDPSIPASHDNPNITSYGNGSAYSPAIQKAFTTLFPPRTDSEPSLIMRVRRSSERPLPALPSLATDIPLPEMTEIELEEARRPLTPMEMDEAAHGWFGSKPLEVRDGVAVTEEGVEGHFADLRVEGVVSQV</sequence>
<evidence type="ECO:0000313" key="3">
    <source>
        <dbReference type="Proteomes" id="UP000005446"/>
    </source>
</evidence>
<dbReference type="EMBL" id="AGUE01000104">
    <property type="protein sequence ID" value="EHK99897.1"/>
    <property type="molecule type" value="Genomic_DNA"/>
</dbReference>
<keyword evidence="3" id="KW-1185">Reference proteome</keyword>
<organism evidence="2 3">
    <name type="scientific">Glarea lozoyensis (strain ATCC 74030 / MF5533)</name>
    <dbReference type="NCBI Taxonomy" id="1104152"/>
    <lineage>
        <taxon>Eukaryota</taxon>
        <taxon>Fungi</taxon>
        <taxon>Dikarya</taxon>
        <taxon>Ascomycota</taxon>
        <taxon>Pezizomycotina</taxon>
        <taxon>Leotiomycetes</taxon>
        <taxon>Helotiales</taxon>
        <taxon>Helotiaceae</taxon>
        <taxon>Glarea</taxon>
    </lineage>
</organism>
<gene>
    <name evidence="2" type="ORF">M7I_4223</name>
</gene>